<dbReference type="Pfam" id="PF09966">
    <property type="entry name" value="DUF2200"/>
    <property type="match status" value="1"/>
</dbReference>
<dbReference type="InterPro" id="IPR023204">
    <property type="entry name" value="SP1917_dom_sf"/>
</dbReference>
<dbReference type="Gene3D" id="1.10.8.290">
    <property type="entry name" value="uncharacterized protein sp1917 domain"/>
    <property type="match status" value="1"/>
</dbReference>
<reference evidence="1 2" key="1">
    <citation type="submission" date="2021-12" db="EMBL/GenBank/DDBJ databases">
        <title>Genome sequencing of bacteria with rrn-lacking chromosome and rrn-plasmid.</title>
        <authorList>
            <person name="Anda M."/>
            <person name="Iwasaki W."/>
        </authorList>
    </citation>
    <scope>NUCLEOTIDE SEQUENCE [LARGE SCALE GENOMIC DNA]</scope>
    <source>
        <strain evidence="1 2">NBRC 15940</strain>
    </source>
</reference>
<proteinExistence type="predicted"/>
<keyword evidence="2" id="KW-1185">Reference proteome</keyword>
<dbReference type="PIRSF" id="PIRSF033199">
    <property type="entry name" value="UCP033199"/>
    <property type="match status" value="1"/>
</dbReference>
<evidence type="ECO:0008006" key="3">
    <source>
        <dbReference type="Google" id="ProtNLM"/>
    </source>
</evidence>
<dbReference type="EMBL" id="BQKE01000002">
    <property type="protein sequence ID" value="GJM62723.1"/>
    <property type="molecule type" value="Genomic_DNA"/>
</dbReference>
<evidence type="ECO:0000313" key="1">
    <source>
        <dbReference type="EMBL" id="GJM62723.1"/>
    </source>
</evidence>
<sequence length="121" mass="13934">MKDTSHHDARIAEMTFASVYPHYVTKVEKKGRTEEELLKVIEWLCGYQAEQVQELIEEKATFKAFFEAATLNPNASLIKGVICGYRVEEITNPLTQQVRYLDKLVDELAKGKKMEKVLRTI</sequence>
<gene>
    <name evidence="1" type="ORF">PEDI_32750</name>
</gene>
<name>A0AAN4VZQ3_9BACT</name>
<evidence type="ECO:0000313" key="2">
    <source>
        <dbReference type="Proteomes" id="UP001310022"/>
    </source>
</evidence>
<dbReference type="RefSeq" id="WP_338237964.1">
    <property type="nucleotide sequence ID" value="NZ_BQKE01000002.1"/>
</dbReference>
<dbReference type="InterPro" id="IPR014580">
    <property type="entry name" value="UCP033199"/>
</dbReference>
<dbReference type="Proteomes" id="UP001310022">
    <property type="component" value="Unassembled WGS sequence"/>
</dbReference>
<organism evidence="1 2">
    <name type="scientific">Persicobacter diffluens</name>
    <dbReference type="NCBI Taxonomy" id="981"/>
    <lineage>
        <taxon>Bacteria</taxon>
        <taxon>Pseudomonadati</taxon>
        <taxon>Bacteroidota</taxon>
        <taxon>Cytophagia</taxon>
        <taxon>Cytophagales</taxon>
        <taxon>Persicobacteraceae</taxon>
        <taxon>Persicobacter</taxon>
    </lineage>
</organism>
<protein>
    <recommendedName>
        <fullName evidence="3">DUF2200 domain-containing protein</fullName>
    </recommendedName>
</protein>
<accession>A0AAN4VZQ3</accession>
<comment type="caution">
    <text evidence="1">The sequence shown here is derived from an EMBL/GenBank/DDBJ whole genome shotgun (WGS) entry which is preliminary data.</text>
</comment>
<dbReference type="AlphaFoldDB" id="A0AAN4VZQ3"/>